<dbReference type="Proteomes" id="UP000684084">
    <property type="component" value="Unassembled WGS sequence"/>
</dbReference>
<dbReference type="VEuPathDB" id="FungiDB:RhiirA1_459100"/>
<dbReference type="AlphaFoldDB" id="A0A2I1EJH4"/>
<dbReference type="EMBL" id="LLXH01000428">
    <property type="protein sequence ID" value="PKC66910.1"/>
    <property type="molecule type" value="Genomic_DNA"/>
</dbReference>
<organism evidence="2 7">
    <name type="scientific">Rhizophagus irregularis</name>
    <dbReference type="NCBI Taxonomy" id="588596"/>
    <lineage>
        <taxon>Eukaryota</taxon>
        <taxon>Fungi</taxon>
        <taxon>Fungi incertae sedis</taxon>
        <taxon>Mucoromycota</taxon>
        <taxon>Glomeromycotina</taxon>
        <taxon>Glomeromycetes</taxon>
        <taxon>Glomerales</taxon>
        <taxon>Glomeraceae</taxon>
        <taxon>Rhizophagus</taxon>
    </lineage>
</organism>
<evidence type="ECO:0000313" key="5">
    <source>
        <dbReference type="Proteomes" id="UP000232688"/>
    </source>
</evidence>
<protein>
    <submittedName>
        <fullName evidence="2">Uncharacterized protein</fullName>
    </submittedName>
</protein>
<evidence type="ECO:0000313" key="3">
    <source>
        <dbReference type="EMBL" id="PKC13889.1"/>
    </source>
</evidence>
<reference evidence="4 5" key="3">
    <citation type="submission" date="2017-10" db="EMBL/GenBank/DDBJ databases">
        <title>Extensive intraspecific genome diversity in a model arbuscular mycorrhizal fungus.</title>
        <authorList>
            <person name="Chen E.C.H."/>
            <person name="Morin E."/>
            <person name="Baudet D."/>
            <person name="Noel J."/>
            <person name="Ndikumana S."/>
            <person name="Charron P."/>
            <person name="St-Onge C."/>
            <person name="Giorgi J."/>
            <person name="Grigoriev I.V."/>
            <person name="Roux C."/>
            <person name="Martin F.M."/>
            <person name="Corradi N."/>
        </authorList>
    </citation>
    <scope>NUCLEOTIDE SEQUENCE [LARGE SCALE GENOMIC DNA]</scope>
    <source>
        <strain evidence="4 5">A1</strain>
    </source>
</reference>
<name>A0A2I1EJH4_9GLOM</name>
<evidence type="ECO:0000313" key="6">
    <source>
        <dbReference type="Proteomes" id="UP000232722"/>
    </source>
</evidence>
<evidence type="ECO:0000313" key="7">
    <source>
        <dbReference type="Proteomes" id="UP000684084"/>
    </source>
</evidence>
<proteinExistence type="predicted"/>
<gene>
    <name evidence="2" type="ORF">CHRIB12_LOCUS2638</name>
    <name evidence="4" type="ORF">RhiirA1_459100</name>
    <name evidence="3" type="ORF">RhiirA5_410079</name>
</gene>
<reference evidence="4 5" key="4">
    <citation type="submission" date="2017-10" db="EMBL/GenBank/DDBJ databases">
        <title>Genome analyses suggest a sexual origin of heterokaryosis in a supposedly ancient asexual fungus.</title>
        <authorList>
            <person name="Corradi N."/>
            <person name="Sedzielewska K."/>
            <person name="Noel J."/>
            <person name="Charron P."/>
            <person name="Farinelli L."/>
            <person name="Marton T."/>
            <person name="Kruger M."/>
            <person name="Pelin A."/>
            <person name="Brachmann A."/>
            <person name="Corradi N."/>
        </authorList>
    </citation>
    <scope>NUCLEOTIDE SEQUENCE [LARGE SCALE GENOMIC DNA]</scope>
    <source>
        <strain evidence="4 5">A1</strain>
    </source>
</reference>
<evidence type="ECO:0000313" key="4">
    <source>
        <dbReference type="EMBL" id="PKC66910.1"/>
    </source>
</evidence>
<reference evidence="3 6" key="2">
    <citation type="submission" date="2017-09" db="EMBL/GenBank/DDBJ databases">
        <title>Extensive intraspecific genome diversity in a model arbuscular mycorrhizal fungus.</title>
        <authorList>
            <person name="Chen E.C."/>
            <person name="Morin E."/>
            <person name="Beaudet D."/>
            <person name="Noel J."/>
            <person name="Ndikumana S."/>
            <person name="Charron P."/>
            <person name="St-Onge C."/>
            <person name="Giorgi J."/>
            <person name="Grigoriev I.V."/>
            <person name="Roux C."/>
            <person name="Martin F.M."/>
            <person name="Corradi N."/>
        </authorList>
    </citation>
    <scope>NUCLEOTIDE SEQUENCE [LARGE SCALE GENOMIC DNA]</scope>
    <source>
        <strain evidence="3 6">A5</strain>
    </source>
</reference>
<comment type="caution">
    <text evidence="2">The sequence shown here is derived from an EMBL/GenBank/DDBJ whole genome shotgun (WGS) entry which is preliminary data.</text>
</comment>
<dbReference type="Proteomes" id="UP000232688">
    <property type="component" value="Unassembled WGS sequence"/>
</dbReference>
<evidence type="ECO:0000256" key="1">
    <source>
        <dbReference type="SAM" id="MobiDB-lite"/>
    </source>
</evidence>
<dbReference type="EMBL" id="CAGKOT010000003">
    <property type="protein sequence ID" value="CAB5326734.1"/>
    <property type="molecule type" value="Genomic_DNA"/>
</dbReference>
<dbReference type="Proteomes" id="UP000232722">
    <property type="component" value="Unassembled WGS sequence"/>
</dbReference>
<reference evidence="3 6" key="1">
    <citation type="submission" date="2016-04" db="EMBL/GenBank/DDBJ databases">
        <title>Genome analyses suggest a sexual origin of heterokaryosis in a supposedly ancient asexual fungus.</title>
        <authorList>
            <person name="Ropars J."/>
            <person name="Sedzielewska K."/>
            <person name="Noel J."/>
            <person name="Charron P."/>
            <person name="Farinelli L."/>
            <person name="Marton T."/>
            <person name="Kruger M."/>
            <person name="Pelin A."/>
            <person name="Brachmann A."/>
            <person name="Corradi N."/>
        </authorList>
    </citation>
    <scope>NUCLEOTIDE SEQUENCE [LARGE SCALE GENOMIC DNA]</scope>
    <source>
        <strain evidence="3 6">A5</strain>
    </source>
</reference>
<feature type="region of interest" description="Disordered" evidence="1">
    <location>
        <begin position="51"/>
        <end position="87"/>
    </location>
</feature>
<dbReference type="OrthoDB" id="2443914at2759"/>
<accession>A0A2I1EJH4</accession>
<dbReference type="EMBL" id="LLXJ01000165">
    <property type="protein sequence ID" value="PKC13889.1"/>
    <property type="molecule type" value="Genomic_DNA"/>
</dbReference>
<sequence length="166" mass="20012">METYFYSDLTSYECYGLEYNQYNQYQQHQQYQLYQQYQNYQLYQQYQQTQPKSQYPQFPQHPRHPQQPQHSHQPQQPQQPQYPPQQYQQQQQQLQYQQLVTTCSLTTTVITNYSIRYDLKSVSVSNKLADSVTKSNNLENLNSVYINGIMLNQSYICTDNVVNVQY</sequence>
<reference evidence="2" key="5">
    <citation type="submission" date="2020-05" db="EMBL/GenBank/DDBJ databases">
        <authorList>
            <person name="Rincon C."/>
            <person name="Sanders R I."/>
            <person name="Robbins C."/>
            <person name="Chaturvedi A."/>
        </authorList>
    </citation>
    <scope>NUCLEOTIDE SEQUENCE</scope>
    <source>
        <strain evidence="2">CHB12</strain>
    </source>
</reference>
<evidence type="ECO:0000313" key="2">
    <source>
        <dbReference type="EMBL" id="CAB5326734.1"/>
    </source>
</evidence>